<dbReference type="Gene3D" id="1.10.10.10">
    <property type="entry name" value="Winged helix-like DNA-binding domain superfamily/Winged helix DNA-binding domain"/>
    <property type="match status" value="1"/>
</dbReference>
<evidence type="ECO:0000259" key="5">
    <source>
        <dbReference type="SMART" id="SM00895"/>
    </source>
</evidence>
<name>A0ABX6P3J0_9BURK</name>
<evidence type="ECO:0000256" key="1">
    <source>
        <dbReference type="ARBA" id="ARBA00023015"/>
    </source>
</evidence>
<reference evidence="6 7" key="1">
    <citation type="submission" date="2020-05" db="EMBL/GenBank/DDBJ databases">
        <title>Ramlibacter rhizophilus sp. nov., isolated from rhizosphere soil of national flower Mugunghwa from South Korea.</title>
        <authorList>
            <person name="Zheng-Fei Y."/>
            <person name="Huan T."/>
        </authorList>
    </citation>
    <scope>NUCLEOTIDE SEQUENCE [LARGE SCALE GENOMIC DNA]</scope>
    <source>
        <strain evidence="6 7">H242</strain>
    </source>
</reference>
<dbReference type="SMART" id="SM00895">
    <property type="entry name" value="FCD"/>
    <property type="match status" value="1"/>
</dbReference>
<dbReference type="Pfam" id="PF00392">
    <property type="entry name" value="GntR"/>
    <property type="match status" value="1"/>
</dbReference>
<dbReference type="InterPro" id="IPR008920">
    <property type="entry name" value="TF_FadR/GntR_C"/>
</dbReference>
<feature type="domain" description="HTH gntR-type" evidence="4">
    <location>
        <begin position="45"/>
        <end position="92"/>
    </location>
</feature>
<gene>
    <name evidence="6" type="ORF">HK414_08700</name>
</gene>
<dbReference type="EMBL" id="CP053418">
    <property type="protein sequence ID" value="QJW83990.1"/>
    <property type="molecule type" value="Genomic_DNA"/>
</dbReference>
<dbReference type="PANTHER" id="PTHR43537:SF41">
    <property type="entry name" value="TRANSCRIPTIONAL REGULATORY PROTEIN"/>
    <property type="match status" value="1"/>
</dbReference>
<dbReference type="InterPro" id="IPR000524">
    <property type="entry name" value="Tscrpt_reg_HTH_GntR"/>
</dbReference>
<dbReference type="PRINTS" id="PR00035">
    <property type="entry name" value="HTHGNTR"/>
</dbReference>
<sequence>MLFARSIFIAEPFVYAYNPARAHLLAHPDNLFGSDPAAAPVPRPRALVAREPLRQEEIAAELGVSRVPVREAFFQLQAEGLVQVVPNKGVYVRSLSADNLSELFRLRRLLEADVLGDAVPLHTTLTLNRIETIRAALDKARTVGDWLAGDREFHEALYAPAERPETLAIIRRLRFIVDRFYFSRLKPSTRAQGWHEEHHALIRAVRRRDAKAAAKLLSAHLEETERSALAALAAA</sequence>
<keyword evidence="1" id="KW-0805">Transcription regulation</keyword>
<dbReference type="Gene3D" id="1.20.120.530">
    <property type="entry name" value="GntR ligand-binding domain-like"/>
    <property type="match status" value="1"/>
</dbReference>
<proteinExistence type="predicted"/>
<protein>
    <submittedName>
        <fullName evidence="6">GntR family transcriptional regulator</fullName>
    </submittedName>
</protein>
<dbReference type="Proteomes" id="UP000500826">
    <property type="component" value="Chromosome"/>
</dbReference>
<dbReference type="InterPro" id="IPR036388">
    <property type="entry name" value="WH-like_DNA-bd_sf"/>
</dbReference>
<evidence type="ECO:0000259" key="4">
    <source>
        <dbReference type="SMART" id="SM00345"/>
    </source>
</evidence>
<dbReference type="Pfam" id="PF07729">
    <property type="entry name" value="FCD"/>
    <property type="match status" value="1"/>
</dbReference>
<dbReference type="SUPFAM" id="SSF48008">
    <property type="entry name" value="GntR ligand-binding domain-like"/>
    <property type="match status" value="1"/>
</dbReference>
<organism evidence="6 7">
    <name type="scientific">Ramlibacter terrae</name>
    <dbReference type="NCBI Taxonomy" id="2732511"/>
    <lineage>
        <taxon>Bacteria</taxon>
        <taxon>Pseudomonadati</taxon>
        <taxon>Pseudomonadota</taxon>
        <taxon>Betaproteobacteria</taxon>
        <taxon>Burkholderiales</taxon>
        <taxon>Comamonadaceae</taxon>
        <taxon>Ramlibacter</taxon>
    </lineage>
</organism>
<reference evidence="6 7" key="2">
    <citation type="submission" date="2020-05" db="EMBL/GenBank/DDBJ databases">
        <authorList>
            <person name="Khan S.A."/>
            <person name="Jeon C.O."/>
            <person name="Chun B.H."/>
        </authorList>
    </citation>
    <scope>NUCLEOTIDE SEQUENCE [LARGE SCALE GENOMIC DNA]</scope>
    <source>
        <strain evidence="6 7">H242</strain>
    </source>
</reference>
<evidence type="ECO:0000313" key="7">
    <source>
        <dbReference type="Proteomes" id="UP000500826"/>
    </source>
</evidence>
<dbReference type="PANTHER" id="PTHR43537">
    <property type="entry name" value="TRANSCRIPTIONAL REGULATOR, GNTR FAMILY"/>
    <property type="match status" value="1"/>
</dbReference>
<keyword evidence="2" id="KW-0238">DNA-binding</keyword>
<evidence type="ECO:0000256" key="2">
    <source>
        <dbReference type="ARBA" id="ARBA00023125"/>
    </source>
</evidence>
<feature type="domain" description="GntR C-terminal" evidence="5">
    <location>
        <begin position="102"/>
        <end position="223"/>
    </location>
</feature>
<evidence type="ECO:0000256" key="3">
    <source>
        <dbReference type="ARBA" id="ARBA00023163"/>
    </source>
</evidence>
<keyword evidence="7" id="KW-1185">Reference proteome</keyword>
<accession>A0ABX6P3J0</accession>
<dbReference type="InterPro" id="IPR036390">
    <property type="entry name" value="WH_DNA-bd_sf"/>
</dbReference>
<dbReference type="SUPFAM" id="SSF46785">
    <property type="entry name" value="Winged helix' DNA-binding domain"/>
    <property type="match status" value="1"/>
</dbReference>
<keyword evidence="3" id="KW-0804">Transcription</keyword>
<evidence type="ECO:0000313" key="6">
    <source>
        <dbReference type="EMBL" id="QJW83990.1"/>
    </source>
</evidence>
<dbReference type="SMART" id="SM00345">
    <property type="entry name" value="HTH_GNTR"/>
    <property type="match status" value="1"/>
</dbReference>
<dbReference type="InterPro" id="IPR011711">
    <property type="entry name" value="GntR_C"/>
</dbReference>